<dbReference type="EMBL" id="JAEILH010000032">
    <property type="protein sequence ID" value="MBI6626076.1"/>
    <property type="molecule type" value="Genomic_DNA"/>
</dbReference>
<accession>A0A8I1JH96</accession>
<dbReference type="InterPro" id="IPR003458">
    <property type="entry name" value="Phage_T4_Gp38_tail_assem"/>
</dbReference>
<proteinExistence type="predicted"/>
<evidence type="ECO:0000313" key="2">
    <source>
        <dbReference type="Proteomes" id="UP000645865"/>
    </source>
</evidence>
<dbReference type="Proteomes" id="UP000645865">
    <property type="component" value="Unassembled WGS sequence"/>
</dbReference>
<reference evidence="1" key="1">
    <citation type="submission" date="2020-12" db="EMBL/GenBank/DDBJ databases">
        <title>Comparative genomic insights into the epidemiology and virulence of plant pathogenic Pseudomonads from Turkey.</title>
        <authorList>
            <person name="Dillon M."/>
            <person name="Ruiz-Bedoya T."/>
            <person name="Bendalovic-Torma C."/>
            <person name="Guttman K.M."/>
            <person name="Kwak H."/>
            <person name="Middleton M.A."/>
            <person name="Wang P.W."/>
            <person name="Horuz S."/>
            <person name="Aysan Y."/>
            <person name="Guttman D.S."/>
        </authorList>
    </citation>
    <scope>NUCLEOTIDE SEQUENCE</scope>
    <source>
        <strain evidence="1">S5_IA_3a</strain>
    </source>
</reference>
<organism evidence="1 2">
    <name type="scientific">Pseudomonas rhodesiae</name>
    <dbReference type="NCBI Taxonomy" id="76760"/>
    <lineage>
        <taxon>Bacteria</taxon>
        <taxon>Pseudomonadati</taxon>
        <taxon>Pseudomonadota</taxon>
        <taxon>Gammaproteobacteria</taxon>
        <taxon>Pseudomonadales</taxon>
        <taxon>Pseudomonadaceae</taxon>
        <taxon>Pseudomonas</taxon>
    </lineage>
</organism>
<protein>
    <submittedName>
        <fullName evidence="1">Tail fiber assembly protein</fullName>
    </submittedName>
</protein>
<dbReference type="Pfam" id="PF02413">
    <property type="entry name" value="Caudo_TAP"/>
    <property type="match status" value="1"/>
</dbReference>
<dbReference type="AlphaFoldDB" id="A0A8I1JH96"/>
<sequence length="69" mass="7623">MEVAIAELNRLRSVADYAIAPLQDAVDVDEATDADLAALKSWKKYRVALSRVIEQPQFPDAIEWPVAPA</sequence>
<evidence type="ECO:0000313" key="1">
    <source>
        <dbReference type="EMBL" id="MBI6626076.1"/>
    </source>
</evidence>
<name>A0A8I1JH96_9PSED</name>
<comment type="caution">
    <text evidence="1">The sequence shown here is derived from an EMBL/GenBank/DDBJ whole genome shotgun (WGS) entry which is preliminary data.</text>
</comment>
<gene>
    <name evidence="1" type="ORF">YA0853_20690</name>
</gene>